<name>A0A160PAP1_9HYPH</name>
<evidence type="ECO:0000313" key="3">
    <source>
        <dbReference type="Proteomes" id="UP000218288"/>
    </source>
</evidence>
<dbReference type="OrthoDB" id="7677041at2"/>
<protein>
    <recommendedName>
        <fullName evidence="4">Flagellar assembly protein FliH</fullName>
    </recommendedName>
</protein>
<dbReference type="EMBL" id="AP014809">
    <property type="protein sequence ID" value="BAU89256.1"/>
    <property type="molecule type" value="Genomic_DNA"/>
</dbReference>
<evidence type="ECO:0000256" key="1">
    <source>
        <dbReference type="SAM" id="MobiDB-lite"/>
    </source>
</evidence>
<reference evidence="2 3" key="1">
    <citation type="journal article" date="2016" name="Genome Announc.">
        <title>Complete Genome Sequence of Methylobacterium populi P-1M, Isolated from Pink-Pigmented Household Biofilm.</title>
        <authorList>
            <person name="Morohoshi T."/>
            <person name="Ikeda T."/>
        </authorList>
    </citation>
    <scope>NUCLEOTIDE SEQUENCE [LARGE SCALE GENOMIC DNA]</scope>
    <source>
        <strain evidence="2 3">P-1M</strain>
    </source>
</reference>
<proteinExistence type="predicted"/>
<feature type="region of interest" description="Disordered" evidence="1">
    <location>
        <begin position="1"/>
        <end position="67"/>
    </location>
</feature>
<feature type="compositionally biased region" description="Low complexity" evidence="1">
    <location>
        <begin position="42"/>
        <end position="51"/>
    </location>
</feature>
<gene>
    <name evidence="2" type="ORF">MPPM_0651</name>
</gene>
<evidence type="ECO:0000313" key="2">
    <source>
        <dbReference type="EMBL" id="BAU89256.1"/>
    </source>
</evidence>
<dbReference type="AlphaFoldDB" id="A0A160PAP1"/>
<organism evidence="2 3">
    <name type="scientific">Methylorubrum populi</name>
    <dbReference type="NCBI Taxonomy" id="223967"/>
    <lineage>
        <taxon>Bacteria</taxon>
        <taxon>Pseudomonadati</taxon>
        <taxon>Pseudomonadota</taxon>
        <taxon>Alphaproteobacteria</taxon>
        <taxon>Hyphomicrobiales</taxon>
        <taxon>Methylobacteriaceae</taxon>
        <taxon>Methylorubrum</taxon>
    </lineage>
</organism>
<dbReference type="RefSeq" id="WP_096483808.1">
    <property type="nucleotide sequence ID" value="NZ_AP014809.1"/>
</dbReference>
<accession>A0A160PAP1</accession>
<sequence>MDAVIARYLPDFSEPPPATATAEEPDFSSLWFRAPSPEPIRAGIAPNPAEPEAAREAETDDEPEIEPIVPRAAAVARPSEDRDALIAAAEARGREQGRAEALAEAAAQAALEREAQKALFEEGLAQARRDWSEAESEALATGFAAAMQTLDTALSDRVARLIAPILGQALQQRALEELGAALGRILAEPQRPAVRVRGPEDLIAALSARLGGLAAGIAFEADAGPDVSVSAGETVIETELAAWSRLIAAAVAEA</sequence>
<evidence type="ECO:0008006" key="4">
    <source>
        <dbReference type="Google" id="ProtNLM"/>
    </source>
</evidence>
<dbReference type="Proteomes" id="UP000218288">
    <property type="component" value="Chromosome"/>
</dbReference>